<accession>A0A873WB66</accession>
<dbReference type="EMBL" id="MW147367">
    <property type="protein sequence ID" value="QPB08449.1"/>
    <property type="molecule type" value="Genomic_DNA"/>
</dbReference>
<evidence type="ECO:0000313" key="1">
    <source>
        <dbReference type="EMBL" id="QPB08449.1"/>
    </source>
</evidence>
<organism evidence="1 2">
    <name type="scientific">Synechococcus phage S-H9-2</name>
    <dbReference type="NCBI Taxonomy" id="2783669"/>
    <lineage>
        <taxon>Viruses</taxon>
        <taxon>Duplodnaviria</taxon>
        <taxon>Heunggongvirae</taxon>
        <taxon>Uroviricota</taxon>
        <taxon>Caudoviricetes</taxon>
        <taxon>Pantevenvirales</taxon>
        <taxon>Kyanoviridae</taxon>
        <taxon>Yushanluvirus</taxon>
        <taxon>Yushanluvirus satich</taxon>
    </lineage>
</organism>
<dbReference type="KEGG" id="vg:77945428"/>
<keyword evidence="2" id="KW-1185">Reference proteome</keyword>
<reference evidence="1" key="1">
    <citation type="submission" date="2020-10" db="EMBL/GenBank/DDBJ databases">
        <title>The Isolation and Genome Sequence of a Novel Cyanophage S-H9-2 from the Yellow Sea, China.</title>
        <authorList>
            <person name="Jiang T."/>
            <person name="Luo L."/>
        </authorList>
    </citation>
    <scope>NUCLEOTIDE SEQUENCE</scope>
</reference>
<evidence type="ECO:0000313" key="2">
    <source>
        <dbReference type="Proteomes" id="UP000662754"/>
    </source>
</evidence>
<protein>
    <submittedName>
        <fullName evidence="1">Uncharacterized protein</fullName>
    </submittedName>
</protein>
<proteinExistence type="predicted"/>
<dbReference type="Proteomes" id="UP000662754">
    <property type="component" value="Segment"/>
</dbReference>
<sequence>MTVTYQLSQRYVYLEGSVVRMYFIQGLPYTFDELPKGVEEMPQIQTEALGSRDFDMEELYKVSSYLVEEEMHPLMFELPLDNPSMLPQDD</sequence>
<name>A0A873WB66_9CAUD</name>
<dbReference type="RefSeq" id="YP_010669434.1">
    <property type="nucleotide sequence ID" value="NC_070960.1"/>
</dbReference>
<dbReference type="GeneID" id="77945428"/>